<evidence type="ECO:0000256" key="3">
    <source>
        <dbReference type="ARBA" id="ARBA00022989"/>
    </source>
</evidence>
<dbReference type="GO" id="GO:0009306">
    <property type="term" value="P:protein secretion"/>
    <property type="evidence" value="ECO:0007669"/>
    <property type="project" value="InterPro"/>
</dbReference>
<keyword evidence="3" id="KW-1133">Transmembrane helix</keyword>
<organism evidence="6 7">
    <name type="scientific">Arachidicoccus rhizosphaerae</name>
    <dbReference type="NCBI Taxonomy" id="551991"/>
    <lineage>
        <taxon>Bacteria</taxon>
        <taxon>Pseudomonadati</taxon>
        <taxon>Bacteroidota</taxon>
        <taxon>Chitinophagia</taxon>
        <taxon>Chitinophagales</taxon>
        <taxon>Chitinophagaceae</taxon>
        <taxon>Arachidicoccus</taxon>
    </lineage>
</organism>
<keyword evidence="4" id="KW-0472">Membrane</keyword>
<reference evidence="6 7" key="1">
    <citation type="submission" date="2016-10" db="EMBL/GenBank/DDBJ databases">
        <authorList>
            <person name="de Groot N.N."/>
        </authorList>
    </citation>
    <scope>NUCLEOTIDE SEQUENCE [LARGE SCALE GENOMIC DNA]</scope>
    <source>
        <strain evidence="6 7">Vu-144</strain>
    </source>
</reference>
<evidence type="ECO:0000256" key="1">
    <source>
        <dbReference type="ARBA" id="ARBA00004167"/>
    </source>
</evidence>
<evidence type="ECO:0000313" key="7">
    <source>
        <dbReference type="Proteomes" id="UP000199041"/>
    </source>
</evidence>
<comment type="subcellular location">
    <subcellularLocation>
        <location evidence="1">Membrane</location>
        <topology evidence="1">Single-pass membrane protein</topology>
    </subcellularLocation>
</comment>
<dbReference type="PANTHER" id="PTHR36985">
    <property type="entry name" value="TRANSLOCATION AND ASSEMBLY MODULE SUBUNIT TAMB"/>
    <property type="match status" value="1"/>
</dbReference>
<evidence type="ECO:0000256" key="2">
    <source>
        <dbReference type="ARBA" id="ARBA00022692"/>
    </source>
</evidence>
<proteinExistence type="predicted"/>
<accession>A0A1H3ZKS7</accession>
<dbReference type="Proteomes" id="UP000199041">
    <property type="component" value="Unassembled WGS sequence"/>
</dbReference>
<keyword evidence="2" id="KW-0812">Transmembrane</keyword>
<gene>
    <name evidence="6" type="ORF">SAMN05192529_11186</name>
</gene>
<dbReference type="OrthoDB" id="680700at2"/>
<feature type="domain" description="Translocation and assembly module TamB C-terminal" evidence="5">
    <location>
        <begin position="1088"/>
        <end position="1553"/>
    </location>
</feature>
<name>A0A1H3ZKS7_9BACT</name>
<dbReference type="InterPro" id="IPR007452">
    <property type="entry name" value="TamB_C"/>
</dbReference>
<dbReference type="RefSeq" id="WP_091398003.1">
    <property type="nucleotide sequence ID" value="NZ_FNQY01000011.1"/>
</dbReference>
<evidence type="ECO:0000256" key="4">
    <source>
        <dbReference type="ARBA" id="ARBA00023136"/>
    </source>
</evidence>
<dbReference type="GO" id="GO:0005886">
    <property type="term" value="C:plasma membrane"/>
    <property type="evidence" value="ECO:0007669"/>
    <property type="project" value="InterPro"/>
</dbReference>
<evidence type="ECO:0000313" key="6">
    <source>
        <dbReference type="EMBL" id="SEA24265.1"/>
    </source>
</evidence>
<sequence>MIILAVLLLVWIFIQTEPVQNFLVKKITGRLSKELHTEVSIKHVSFTLFNRMDLDDILIRDQKKDTLLSAGALKVRISDWFFLKNNIELKYIGLEDAAVYQNRKDSVWNFQFLIDYFSSPKKDTASSHIGLDLKKVDFKNVRYYKKDGWRGEDMDVYVGRMLLDAQKIDLNALDFKLHYLELDKPRFELLQYKGNRPAPPVDTLKDTGMYFNAAGMHIELDSMHLMNGTFALINHMRPHTVVSYFDDRYIQCNHLDISARKLSFIKDTIRADMQLSTVERSGFTIKHLKSDFKLTPQMMEFKNLDIQTGGSHLEDYYAMSYKDFQEDMGDFTEKVHIKARFKNASVSSNDIAYFAPELKDWKKQFKIAGTMQGTVSNFKARNFFISGNGGMVLKGDLAMKGLPDIEHTVMDFDTLDLHTDYNQILPIVPGLKEIKNPNFAALGAMHYSGNFHGTIYDFTTKGSLSTALGGAQANLNLKFPDKGEPTYTGTIKTKSFDLGTFIEAKALGGISFDGSFEGRSFALNSLRAGLKGHFDSLEVNHYAYTGVDVNGTFQKKYFTGELKIDDPNATFLSNVEIDFNGAKPRFNVLGDLVGLDMRKTHLTRQNMNLTGLFDLNFEGNNIDDFIGSAKLLNVSLLKDSTALNFDSLALSASVDSGLHKVLTVENNEFGAKVTGDYSILDLPVTFQSFLNKYYPAFINPPRAVPKNQHFTVQIRTGNFDPYINLIDSNLHGFDSVRIQGAVNTDDSGSFFFDARIPELKYKRFKLTGTHLAGKGDFEKIDFGARIDKFYVNDSSFFPNTKLLINSKNDHSLVQLTTGSNNTINEISLSAMVDNLSDGVKIQFQPSYFVLNDKKWDLEKQGEIIIQKHFASAKNVKFSQGFQELTVETQQGKRDTTNNNLVFNLSKVNIGDITPLFFSSPRLEGLATGSIVMINFFGDFSAFEKLTFEQLRVNGDSVGVVNSTAFYSAKNDRISLKADANNQDYHFNADGYYNLKDSIGSPLDLNVHLTNTKISFLNQFLSNLFDHIDGKGTGDITLKGNFDKIRLLGKAHIDSASLDVIYTKVKYFVPSADFVFNEDNIDFGQFNVKDIYGNTGTVKGTLYHDGFTNMRFDFDMRSDKILVLNTEASDNERFYGKAIANARFTLKGTEENMLMDIKGSVADSSNISINTNTTAVSSDADFIVFKKYGQEVKKDDTHDSHLNINMDLSANDLAVINVILDPLTGDVITATGNGRLQIFMPAHGDMTMKGKYAISKGRYNFNFQTFLKKPFQFIEGANNFIEWTGDPYNANLHIDAQYTAHQVSINDLINTQSSVQGQAGLNNIRGYRGDVYVIVELRGLLLKPDIGFKIDFPTGSSVKSDPDFALFINRMQSDENEMLKQVTYLIVFNSFAPYGQAGNTANITSAGVNTISSLVTHELNNLFSHALNKLTGDQGLHFEVGASTYSSASILGTGSSNSRLDRQSVNFKLYQSLANDKIVLSFGSNLDFGLGSSAASMETSSFQFLPDISVQFILTRDRKLRAVIFNRSSLGVASAGSIGRQNRYGVSISYTKDFEKLFQGKKEQFKEIKTRENEMEIRPK</sequence>
<dbReference type="STRING" id="551991.SAMN05192529_11186"/>
<protein>
    <recommendedName>
        <fullName evidence="5">Translocation and assembly module TamB C-terminal domain-containing protein</fullName>
    </recommendedName>
</protein>
<dbReference type="PANTHER" id="PTHR36985:SF1">
    <property type="entry name" value="TRANSLOCATION AND ASSEMBLY MODULE SUBUNIT TAMB"/>
    <property type="match status" value="1"/>
</dbReference>
<evidence type="ECO:0000259" key="5">
    <source>
        <dbReference type="Pfam" id="PF04357"/>
    </source>
</evidence>
<keyword evidence="7" id="KW-1185">Reference proteome</keyword>
<dbReference type="EMBL" id="FNQY01000011">
    <property type="protein sequence ID" value="SEA24265.1"/>
    <property type="molecule type" value="Genomic_DNA"/>
</dbReference>
<dbReference type="Pfam" id="PF04357">
    <property type="entry name" value="TamB"/>
    <property type="match status" value="1"/>
</dbReference>